<sequence length="65" mass="6653">MNPALRGGRVRAGLGKGIAFPNRGGATGCALCAERVCGNGMPSEAGAFRRHCDVWGAGPVQIRIS</sequence>
<protein>
    <submittedName>
        <fullName evidence="1">Uncharacterized protein</fullName>
    </submittedName>
</protein>
<dbReference type="RefSeq" id="WP_226888056.1">
    <property type="nucleotide sequence ID" value="NZ_BLVG01000122.1"/>
</dbReference>
<evidence type="ECO:0000313" key="1">
    <source>
        <dbReference type="EMBL" id="SUA25298.1"/>
    </source>
</evidence>
<gene>
    <name evidence="1" type="ORF">NCTC11421_03314</name>
</gene>
<dbReference type="EMBL" id="UGRI01000001">
    <property type="protein sequence ID" value="SUA25298.1"/>
    <property type="molecule type" value="Genomic_DNA"/>
</dbReference>
<reference evidence="1" key="1">
    <citation type="submission" date="2018-06" db="EMBL/GenBank/DDBJ databases">
        <authorList>
            <consortium name="Pathogen Informatics"/>
            <person name="Doyle S."/>
        </authorList>
    </citation>
    <scope>NUCLEOTIDE SEQUENCE [LARGE SCALE GENOMIC DNA]</scope>
    <source>
        <strain evidence="1">NCTC11421</strain>
    </source>
</reference>
<dbReference type="AlphaFoldDB" id="A0A378W2V0"/>
<accession>A0A378W2V0</accession>
<name>A0A378W2V0_NEIGO</name>
<proteinExistence type="predicted"/>
<organism evidence="1">
    <name type="scientific">Neisseria gonorrhoeae</name>
    <dbReference type="NCBI Taxonomy" id="485"/>
    <lineage>
        <taxon>Bacteria</taxon>
        <taxon>Pseudomonadati</taxon>
        <taxon>Pseudomonadota</taxon>
        <taxon>Betaproteobacteria</taxon>
        <taxon>Neisseriales</taxon>
        <taxon>Neisseriaceae</taxon>
        <taxon>Neisseria</taxon>
    </lineage>
</organism>